<evidence type="ECO:0000313" key="2">
    <source>
        <dbReference type="Proteomes" id="UP000256373"/>
    </source>
</evidence>
<comment type="caution">
    <text evidence="1">The sequence shown here is derived from an EMBL/GenBank/DDBJ whole genome shotgun (WGS) entry which is preliminary data.</text>
</comment>
<dbReference type="EMBL" id="QNUL01000003">
    <property type="protein sequence ID" value="REA63057.1"/>
    <property type="molecule type" value="Genomic_DNA"/>
</dbReference>
<dbReference type="Proteomes" id="UP000256373">
    <property type="component" value="Unassembled WGS sequence"/>
</dbReference>
<dbReference type="RefSeq" id="WP_115829645.1">
    <property type="nucleotide sequence ID" value="NZ_QNUL01000003.1"/>
</dbReference>
<evidence type="ECO:0000313" key="1">
    <source>
        <dbReference type="EMBL" id="REA63057.1"/>
    </source>
</evidence>
<organism evidence="1 2">
    <name type="scientific">Dyadobacter luteus</name>
    <dbReference type="NCBI Taxonomy" id="2259619"/>
    <lineage>
        <taxon>Bacteria</taxon>
        <taxon>Pseudomonadati</taxon>
        <taxon>Bacteroidota</taxon>
        <taxon>Cytophagia</taxon>
        <taxon>Cytophagales</taxon>
        <taxon>Spirosomataceae</taxon>
        <taxon>Dyadobacter</taxon>
    </lineage>
</organism>
<dbReference type="AlphaFoldDB" id="A0A3D8YFK9"/>
<gene>
    <name evidence="1" type="ORF">DSL64_05395</name>
</gene>
<reference evidence="1 2" key="1">
    <citation type="submission" date="2018-07" db="EMBL/GenBank/DDBJ databases">
        <title>Dyadobacter roseus sp. nov., isolated from rose rhizosphere soil.</title>
        <authorList>
            <person name="Chen L."/>
        </authorList>
    </citation>
    <scope>NUCLEOTIDE SEQUENCE [LARGE SCALE GENOMIC DNA]</scope>
    <source>
        <strain evidence="1 2">RS19</strain>
    </source>
</reference>
<protein>
    <submittedName>
        <fullName evidence="1">Uncharacterized protein</fullName>
    </submittedName>
</protein>
<name>A0A3D8YFK9_9BACT</name>
<dbReference type="OrthoDB" id="10003419at2"/>
<proteinExistence type="predicted"/>
<accession>A0A3D8YFK9</accession>
<keyword evidence="2" id="KW-1185">Reference proteome</keyword>
<sequence length="81" mass="9550">MENIAVINSFKRTNKHRNDSATHFDRMQDLVFAYNFDDCPIKLHILGDDRSGIRFRVECADHATRGRLENVLRQYLIEKNV</sequence>